<name>A0ACC3ZL88_COLTU</name>
<gene>
    <name evidence="1" type="ORF">CTRU02_202757</name>
</gene>
<protein>
    <submittedName>
        <fullName evidence="1">Mucoidy inhibitor-like protein</fullName>
    </submittedName>
</protein>
<evidence type="ECO:0000313" key="1">
    <source>
        <dbReference type="EMBL" id="KAL0944870.1"/>
    </source>
</evidence>
<evidence type="ECO:0000313" key="2">
    <source>
        <dbReference type="Proteomes" id="UP000805649"/>
    </source>
</evidence>
<dbReference type="EMBL" id="VUJX02000001">
    <property type="protein sequence ID" value="KAL0944870.1"/>
    <property type="molecule type" value="Genomic_DNA"/>
</dbReference>
<comment type="caution">
    <text evidence="1">The sequence shown here is derived from an EMBL/GenBank/DDBJ whole genome shotgun (WGS) entry which is preliminary data.</text>
</comment>
<accession>A0ACC3ZL88</accession>
<reference evidence="1 2" key="1">
    <citation type="journal article" date="2020" name="Phytopathology">
        <title>Genome Sequence Resources of Colletotrichum truncatum, C. plurivorum, C. musicola, and C. sojae: Four Species Pathogenic to Soybean (Glycine max).</title>
        <authorList>
            <person name="Rogerio F."/>
            <person name="Boufleur T.R."/>
            <person name="Ciampi-Guillardi M."/>
            <person name="Sukno S.A."/>
            <person name="Thon M.R."/>
            <person name="Massola Junior N.S."/>
            <person name="Baroncelli R."/>
        </authorList>
    </citation>
    <scope>NUCLEOTIDE SEQUENCE [LARGE SCALE GENOMIC DNA]</scope>
    <source>
        <strain evidence="1 2">CMES1059</strain>
    </source>
</reference>
<keyword evidence="2" id="KW-1185">Reference proteome</keyword>
<sequence length="744" mass="82630">MEAVEKREYHIRDLTTRSVTLFPTRAQIVRDLKSLPLKPGTNEVLIIGLTPTVDESTIRVEGTGSAVISNIATELLPNRDIFQEVYPDDDSDASDEDSDTDDYTSDPSEPPELLDARAKHLHARDEERRADEIVDSATSRLKFLDSYANSLDRKENVDITGTMDEYRKQREKAFNDKMEGVVLKREAAKQTLIAYKVESRLEQRNIKEIKRQSREKARSQREKKRERLNKERRKEEANKEKQRIRKERESFWPKVCYSVRITLEVQAATPMTSRRTSVSSSTVQAPAAISEIDGGATSMCDLSLSYITSSAFWEPGYDIQLSTTNNNTTICYDAKITNHTSETWADCKVTLSTPQATFSGLDQEIPSLKQWNIKLATRYIGGRGSQNILTSQEERRQRALWRKAQDAAVKDNVDRNVLFGIEEDLFGAGAYFEACKEEELEESDEDMGFALYDDEVPQVPEKPAAQSPSRSLAAKVGSELSKARRESKKSAMECERDEGGVDFEESFMEETGFTTAYDLPGTQTLPPASTASKQRVTRLHLSNVVFSHTVVPKYKTAAFLKAKIRNGSRITLLKGAAGLTLDGTFMGRTTLPRCSAGDVFSLSLGMDPAIVVSYPTVNVRRATTGFLSKENSSVYMRSITITNSRAAAGKPVSLLVMDQVPVSEDERLKVEIVAPKGMSVNGSGTTTGEPGRSSTEDSAWGRAKSSLKKGGQVEWEVDLNAGKAVKLGLEYVLIMPSGDDAVEC</sequence>
<dbReference type="Proteomes" id="UP000805649">
    <property type="component" value="Unassembled WGS sequence"/>
</dbReference>
<organism evidence="1 2">
    <name type="scientific">Colletotrichum truncatum</name>
    <name type="common">Anthracnose fungus</name>
    <name type="synonym">Colletotrichum capsici</name>
    <dbReference type="NCBI Taxonomy" id="5467"/>
    <lineage>
        <taxon>Eukaryota</taxon>
        <taxon>Fungi</taxon>
        <taxon>Dikarya</taxon>
        <taxon>Ascomycota</taxon>
        <taxon>Pezizomycotina</taxon>
        <taxon>Sordariomycetes</taxon>
        <taxon>Hypocreomycetidae</taxon>
        <taxon>Glomerellales</taxon>
        <taxon>Glomerellaceae</taxon>
        <taxon>Colletotrichum</taxon>
        <taxon>Colletotrichum truncatum species complex</taxon>
    </lineage>
</organism>
<proteinExistence type="predicted"/>